<reference evidence="1 2" key="2">
    <citation type="journal article" date="2023" name="Plant Pathol.">
        <title>Dismantling and reorganizing Pseudomonas marginalis sensu#lato.</title>
        <authorList>
            <person name="Sawada H."/>
            <person name="Fujikawa T."/>
            <person name="Satou M."/>
        </authorList>
    </citation>
    <scope>NUCLEOTIDE SEQUENCE [LARGE SCALE GENOMIC DNA]</scope>
    <source>
        <strain evidence="1 2">MAFF 212408</strain>
    </source>
</reference>
<dbReference type="EMBL" id="VUAZ01000014">
    <property type="protein sequence ID" value="MPR01152.1"/>
    <property type="molecule type" value="Genomic_DNA"/>
</dbReference>
<evidence type="ECO:0000313" key="1">
    <source>
        <dbReference type="EMBL" id="MPR01152.1"/>
    </source>
</evidence>
<comment type="caution">
    <text evidence="1">The sequence shown here is derived from an EMBL/GenBank/DDBJ whole genome shotgun (WGS) entry which is preliminary data.</text>
</comment>
<evidence type="ECO:0000313" key="2">
    <source>
        <dbReference type="Proteomes" id="UP000326112"/>
    </source>
</evidence>
<sequence length="61" mass="6492">MSAYTAGSRCALCASLTAPVPTKRLAAMYPGQMGMTTTNGEIRCQRVVQIICFLSVASLFC</sequence>
<reference evidence="1 2" key="1">
    <citation type="journal article" date="2020" name="Int. J. Syst. Evol. Microbiol.">
        <title>Pseudomonas kitaguniensis sp. nov., a pathogen causing bacterial rot of Welsh onion in Japan.</title>
        <authorList>
            <person name="Sawada H."/>
            <person name="Fujikawa T."/>
            <person name="Nishiwaki Y."/>
            <person name="Horita H."/>
        </authorList>
    </citation>
    <scope>NUCLEOTIDE SEQUENCE [LARGE SCALE GENOMIC DNA]</scope>
    <source>
        <strain evidence="1 2">MAFF 212408</strain>
    </source>
</reference>
<gene>
    <name evidence="1" type="ORF">F0169_03100</name>
</gene>
<keyword evidence="2" id="KW-1185">Reference proteome</keyword>
<organism evidence="1 2">
    <name type="scientific">Pseudomonas kitaguniensis</name>
    <dbReference type="NCBI Taxonomy" id="2607908"/>
    <lineage>
        <taxon>Bacteria</taxon>
        <taxon>Pseudomonadati</taxon>
        <taxon>Pseudomonadota</taxon>
        <taxon>Gammaproteobacteria</taxon>
        <taxon>Pseudomonadales</taxon>
        <taxon>Pseudomonadaceae</taxon>
        <taxon>Pseudomonas</taxon>
    </lineage>
</organism>
<name>A0A5N7KHM4_9PSED</name>
<accession>A0A5N7KHM4</accession>
<proteinExistence type="predicted"/>
<dbReference type="Proteomes" id="UP000326112">
    <property type="component" value="Unassembled WGS sequence"/>
</dbReference>
<protein>
    <submittedName>
        <fullName evidence="1">Uncharacterized protein</fullName>
    </submittedName>
</protein>